<keyword evidence="1" id="KW-1133">Transmembrane helix</keyword>
<dbReference type="Proteomes" id="UP000005387">
    <property type="component" value="Unassembled WGS sequence"/>
</dbReference>
<dbReference type="eggNOG" id="ENOG5034171">
    <property type="taxonomic scope" value="Bacteria"/>
</dbReference>
<organism evidence="2 3">
    <name type="scientific">Paenibacillus curdlanolyticus YK9</name>
    <dbReference type="NCBI Taxonomy" id="717606"/>
    <lineage>
        <taxon>Bacteria</taxon>
        <taxon>Bacillati</taxon>
        <taxon>Bacillota</taxon>
        <taxon>Bacilli</taxon>
        <taxon>Bacillales</taxon>
        <taxon>Paenibacillaceae</taxon>
        <taxon>Paenibacillus</taxon>
    </lineage>
</organism>
<proteinExistence type="predicted"/>
<keyword evidence="1" id="KW-0812">Transmembrane</keyword>
<feature type="transmembrane region" description="Helical" evidence="1">
    <location>
        <begin position="47"/>
        <end position="68"/>
    </location>
</feature>
<dbReference type="EMBL" id="AEDD01000010">
    <property type="protein sequence ID" value="EFM09646.1"/>
    <property type="molecule type" value="Genomic_DNA"/>
</dbReference>
<sequence length="215" mass="23656">MMTFQDKYVTQMNAIKLDDKTKEKILHNVLSVSTISENYRFTVQKRFAVIAAACFLIMLIAFVAPPFMNQKDHQSPSLVQSLILTAYAADGSPIPVKPDVTFPLGRYSVLMSSTPGFPITINSKDADSIRLHASTGRLLLWNPADSKITPLNSDTPIAPGNTVYWTPLEEGNPPKVAAEGVVELTLYKNGRVAGKGKIEITSDKSVDYKGKFTYN</sequence>
<dbReference type="RefSeq" id="WP_006039681.1">
    <property type="nucleotide sequence ID" value="NZ_AEDD01000010.1"/>
</dbReference>
<keyword evidence="1" id="KW-0472">Membrane</keyword>
<dbReference type="STRING" id="717606.PaecuDRAFT_3695"/>
<reference evidence="2 3" key="1">
    <citation type="submission" date="2010-07" db="EMBL/GenBank/DDBJ databases">
        <title>The draft genome of Paenibacillus curdlanolyticus YK9.</title>
        <authorList>
            <consortium name="US DOE Joint Genome Institute (JGI-PGF)"/>
            <person name="Lucas S."/>
            <person name="Copeland A."/>
            <person name="Lapidus A."/>
            <person name="Cheng J.-F."/>
            <person name="Bruce D."/>
            <person name="Goodwin L."/>
            <person name="Pitluck S."/>
            <person name="Land M.L."/>
            <person name="Hauser L."/>
            <person name="Chang Y.-J."/>
            <person name="Jeffries C."/>
            <person name="Anderson I.J."/>
            <person name="Johnson E."/>
            <person name="Loganathan U."/>
            <person name="Mulhopadhyay B."/>
            <person name="Kyrpides N."/>
            <person name="Woyke T.J."/>
        </authorList>
    </citation>
    <scope>NUCLEOTIDE SEQUENCE [LARGE SCALE GENOMIC DNA]</scope>
    <source>
        <strain evidence="2 3">YK9</strain>
    </source>
</reference>
<dbReference type="AlphaFoldDB" id="E0IDJ1"/>
<evidence type="ECO:0000256" key="1">
    <source>
        <dbReference type="SAM" id="Phobius"/>
    </source>
</evidence>
<protein>
    <submittedName>
        <fullName evidence="2">Uncharacterized protein</fullName>
    </submittedName>
</protein>
<evidence type="ECO:0000313" key="2">
    <source>
        <dbReference type="EMBL" id="EFM09646.1"/>
    </source>
</evidence>
<accession>E0IDJ1</accession>
<gene>
    <name evidence="2" type="ORF">PaecuDRAFT_3695</name>
</gene>
<dbReference type="OrthoDB" id="2611483at2"/>
<evidence type="ECO:0000313" key="3">
    <source>
        <dbReference type="Proteomes" id="UP000005387"/>
    </source>
</evidence>
<keyword evidence="3" id="KW-1185">Reference proteome</keyword>
<name>E0IDJ1_9BACL</name>